<dbReference type="GO" id="GO:0006865">
    <property type="term" value="P:amino acid transport"/>
    <property type="evidence" value="ECO:0007669"/>
    <property type="project" value="UniProtKB-KW"/>
</dbReference>
<evidence type="ECO:0000256" key="7">
    <source>
        <dbReference type="ARBA" id="ARBA00023136"/>
    </source>
</evidence>
<comment type="subcellular location">
    <subcellularLocation>
        <location evidence="1">Cell membrane</location>
        <topology evidence="1">Multi-pass membrane protein</topology>
    </subcellularLocation>
</comment>
<evidence type="ECO:0000256" key="5">
    <source>
        <dbReference type="ARBA" id="ARBA00022970"/>
    </source>
</evidence>
<evidence type="ECO:0000256" key="9">
    <source>
        <dbReference type="SAM" id="Phobius"/>
    </source>
</evidence>
<feature type="transmembrane region" description="Helical" evidence="9">
    <location>
        <begin position="260"/>
        <end position="277"/>
    </location>
</feature>
<organism evidence="10 11">
    <name type="scientific">Streptomyces himalayensis subsp. aureolus</name>
    <dbReference type="NCBI Taxonomy" id="2758039"/>
    <lineage>
        <taxon>Bacteria</taxon>
        <taxon>Bacillati</taxon>
        <taxon>Actinomycetota</taxon>
        <taxon>Actinomycetes</taxon>
        <taxon>Kitasatosporales</taxon>
        <taxon>Streptomycetaceae</taxon>
        <taxon>Streptomyces</taxon>
        <taxon>Streptomyces himalayensis</taxon>
    </lineage>
</organism>
<dbReference type="GO" id="GO:0022857">
    <property type="term" value="F:transmembrane transporter activity"/>
    <property type="evidence" value="ECO:0007669"/>
    <property type="project" value="InterPro"/>
</dbReference>
<keyword evidence="11" id="KW-1185">Reference proteome</keyword>
<name>A0A7W2D8J6_9ACTN</name>
<dbReference type="PANTHER" id="PTHR11795:SF450">
    <property type="entry name" value="ABC TRANSPORTER PERMEASE PROTEIN"/>
    <property type="match status" value="1"/>
</dbReference>
<dbReference type="Pfam" id="PF02653">
    <property type="entry name" value="BPD_transp_2"/>
    <property type="match status" value="1"/>
</dbReference>
<proteinExistence type="inferred from homology"/>
<comment type="similarity">
    <text evidence="8">Belongs to the binding-protein-dependent transport system permease family. LivHM subfamily.</text>
</comment>
<feature type="transmembrane region" description="Helical" evidence="9">
    <location>
        <begin position="218"/>
        <end position="248"/>
    </location>
</feature>
<keyword evidence="5" id="KW-0029">Amino-acid transport</keyword>
<dbReference type="InterPro" id="IPR001851">
    <property type="entry name" value="ABC_transp_permease"/>
</dbReference>
<reference evidence="10 11" key="1">
    <citation type="submission" date="2020-07" db="EMBL/GenBank/DDBJ databases">
        <title>Streptomyces isolated from Indian soil.</title>
        <authorList>
            <person name="Mandal S."/>
            <person name="Maiti P.K."/>
        </authorList>
    </citation>
    <scope>NUCLEOTIDE SEQUENCE [LARGE SCALE GENOMIC DNA]</scope>
    <source>
        <strain evidence="10 11">PSKA54</strain>
    </source>
</reference>
<gene>
    <name evidence="10" type="ORF">H1V43_35930</name>
</gene>
<keyword evidence="3" id="KW-1003">Cell membrane</keyword>
<keyword evidence="2" id="KW-0813">Transport</keyword>
<feature type="transmembrane region" description="Helical" evidence="9">
    <location>
        <begin position="57"/>
        <end position="84"/>
    </location>
</feature>
<dbReference type="CDD" id="cd06582">
    <property type="entry name" value="TM_PBP1_LivH_like"/>
    <property type="match status" value="1"/>
</dbReference>
<dbReference type="EMBL" id="JACEQY010000067">
    <property type="protein sequence ID" value="MBA4866603.1"/>
    <property type="molecule type" value="Genomic_DNA"/>
</dbReference>
<dbReference type="InterPro" id="IPR052157">
    <property type="entry name" value="BCAA_transport_permease"/>
</dbReference>
<dbReference type="PANTHER" id="PTHR11795">
    <property type="entry name" value="BRANCHED-CHAIN AMINO ACID TRANSPORT SYSTEM PERMEASE PROTEIN LIVH"/>
    <property type="match status" value="1"/>
</dbReference>
<sequence length="287" mass="28980">MVQMTVAGLAPGAAYAILGCCVVLLFRTTGVLNFAQAVLGAFGACTAAEAYDALGLTAASAAAVGVLCGTVLAAAVGALMTWLFKDSQVGVRATAMIAVTVGLLTLGLRLYGDVPLPVAPVVPTTVVGLGAGATVALDTVVVLALGLLLAAGSAVVLGRTRLGAVLRAVSARPATAELLGVRVRLLSIGMWAFTGALSSVAMLLIAPARSDDFRTMGMLILPALAAVLVGAFRSVPATLAGGLVLGVIESVSVTWPSVSAYKAVLPFLVVIVALLWSQRKQVWDEAR</sequence>
<keyword evidence="6 9" id="KW-1133">Transmembrane helix</keyword>
<keyword evidence="7 9" id="KW-0472">Membrane</keyword>
<accession>A0A7W2D8J6</accession>
<protein>
    <submittedName>
        <fullName evidence="10">Branched-chain amino acid ABC transporter permease</fullName>
    </submittedName>
</protein>
<keyword evidence="4 9" id="KW-0812">Transmembrane</keyword>
<evidence type="ECO:0000313" key="11">
    <source>
        <dbReference type="Proteomes" id="UP000586976"/>
    </source>
</evidence>
<feature type="transmembrane region" description="Helical" evidence="9">
    <location>
        <begin position="6"/>
        <end position="26"/>
    </location>
</feature>
<evidence type="ECO:0000256" key="8">
    <source>
        <dbReference type="ARBA" id="ARBA00037998"/>
    </source>
</evidence>
<feature type="transmembrane region" description="Helical" evidence="9">
    <location>
        <begin position="91"/>
        <end position="111"/>
    </location>
</feature>
<evidence type="ECO:0000256" key="2">
    <source>
        <dbReference type="ARBA" id="ARBA00022448"/>
    </source>
</evidence>
<feature type="transmembrane region" description="Helical" evidence="9">
    <location>
        <begin position="31"/>
        <end position="51"/>
    </location>
</feature>
<dbReference type="GO" id="GO:0005886">
    <property type="term" value="C:plasma membrane"/>
    <property type="evidence" value="ECO:0007669"/>
    <property type="project" value="UniProtKB-SubCell"/>
</dbReference>
<evidence type="ECO:0000256" key="3">
    <source>
        <dbReference type="ARBA" id="ARBA00022475"/>
    </source>
</evidence>
<dbReference type="AlphaFoldDB" id="A0A7W2D8J6"/>
<evidence type="ECO:0000256" key="1">
    <source>
        <dbReference type="ARBA" id="ARBA00004651"/>
    </source>
</evidence>
<evidence type="ECO:0000256" key="6">
    <source>
        <dbReference type="ARBA" id="ARBA00022989"/>
    </source>
</evidence>
<dbReference type="RefSeq" id="WP_181867981.1">
    <property type="nucleotide sequence ID" value="NZ_JACEQY010000067.1"/>
</dbReference>
<evidence type="ECO:0000313" key="10">
    <source>
        <dbReference type="EMBL" id="MBA4866603.1"/>
    </source>
</evidence>
<dbReference type="Proteomes" id="UP000586976">
    <property type="component" value="Unassembled WGS sequence"/>
</dbReference>
<feature type="transmembrane region" description="Helical" evidence="9">
    <location>
        <begin position="188"/>
        <end position="206"/>
    </location>
</feature>
<feature type="transmembrane region" description="Helical" evidence="9">
    <location>
        <begin position="131"/>
        <end position="157"/>
    </location>
</feature>
<comment type="caution">
    <text evidence="10">The sequence shown here is derived from an EMBL/GenBank/DDBJ whole genome shotgun (WGS) entry which is preliminary data.</text>
</comment>
<evidence type="ECO:0000256" key="4">
    <source>
        <dbReference type="ARBA" id="ARBA00022692"/>
    </source>
</evidence>